<keyword evidence="2" id="KW-1185">Reference proteome</keyword>
<organism evidence="1 2">
    <name type="scientific">Choristoneura fumiferana</name>
    <name type="common">Spruce budworm moth</name>
    <name type="synonym">Archips fumiferana</name>
    <dbReference type="NCBI Taxonomy" id="7141"/>
    <lineage>
        <taxon>Eukaryota</taxon>
        <taxon>Metazoa</taxon>
        <taxon>Ecdysozoa</taxon>
        <taxon>Arthropoda</taxon>
        <taxon>Hexapoda</taxon>
        <taxon>Insecta</taxon>
        <taxon>Pterygota</taxon>
        <taxon>Neoptera</taxon>
        <taxon>Endopterygota</taxon>
        <taxon>Lepidoptera</taxon>
        <taxon>Glossata</taxon>
        <taxon>Ditrysia</taxon>
        <taxon>Tortricoidea</taxon>
        <taxon>Tortricidae</taxon>
        <taxon>Tortricinae</taxon>
        <taxon>Choristoneura</taxon>
    </lineage>
</organism>
<evidence type="ECO:0000313" key="2">
    <source>
        <dbReference type="Proteomes" id="UP001064048"/>
    </source>
</evidence>
<accession>A0ACC0KWR4</accession>
<proteinExistence type="predicted"/>
<reference evidence="1 2" key="1">
    <citation type="journal article" date="2022" name="Genome Biol. Evol.">
        <title>The Spruce Budworm Genome: Reconstructing the Evolutionary History of Antifreeze Proteins.</title>
        <authorList>
            <person name="Beliveau C."/>
            <person name="Gagne P."/>
            <person name="Picq S."/>
            <person name="Vernygora O."/>
            <person name="Keeling C.I."/>
            <person name="Pinkney K."/>
            <person name="Doucet D."/>
            <person name="Wen F."/>
            <person name="Johnston J.S."/>
            <person name="Maaroufi H."/>
            <person name="Boyle B."/>
            <person name="Laroche J."/>
            <person name="Dewar K."/>
            <person name="Juretic N."/>
            <person name="Blackburn G."/>
            <person name="Nisole A."/>
            <person name="Brunet B."/>
            <person name="Brandao M."/>
            <person name="Lumley L."/>
            <person name="Duan J."/>
            <person name="Quan G."/>
            <person name="Lucarotti C.J."/>
            <person name="Roe A.D."/>
            <person name="Sperling F.A.H."/>
            <person name="Levesque R.C."/>
            <person name="Cusson M."/>
        </authorList>
    </citation>
    <scope>NUCLEOTIDE SEQUENCE [LARGE SCALE GENOMIC DNA]</scope>
    <source>
        <strain evidence="1">Glfc:IPQL:Cfum</strain>
    </source>
</reference>
<protein>
    <submittedName>
        <fullName evidence="1">Uncharacterized protein</fullName>
    </submittedName>
</protein>
<comment type="caution">
    <text evidence="1">The sequence shown here is derived from an EMBL/GenBank/DDBJ whole genome shotgun (WGS) entry which is preliminary data.</text>
</comment>
<sequence length="245" mass="28784">MKTDLLYGIVASSKTRVRCIFCGVHIPKAKKCIEQHTNGSKHKENISLMTQEGIKEDNGVLHCRICSMELMENESLIEHVDFHSSYVDALFDYKEDDFINSDLYLAYESDYISCEVCNISFDFSFDNIQNHVEQVDHETNVIERLKPQNGMFRVDNDYEVWCKLCNTYVENTVREIRDHTYDEIHQLWFTDLLDLIDEQDVSLDDYLANEHEMHAFCNKCQIQIPCNKAKLEEHVYSDSHLEQFS</sequence>
<evidence type="ECO:0000313" key="1">
    <source>
        <dbReference type="EMBL" id="KAI8440917.1"/>
    </source>
</evidence>
<name>A0ACC0KWR4_CHOFU</name>
<dbReference type="EMBL" id="CM046115">
    <property type="protein sequence ID" value="KAI8440917.1"/>
    <property type="molecule type" value="Genomic_DNA"/>
</dbReference>
<dbReference type="Proteomes" id="UP001064048">
    <property type="component" value="Chromosome 15"/>
</dbReference>
<gene>
    <name evidence="1" type="ORF">MSG28_009215</name>
</gene>